<comment type="caution">
    <text evidence="2">The sequence shown here is derived from an EMBL/GenBank/DDBJ whole genome shotgun (WGS) entry which is preliminary data.</text>
</comment>
<keyword evidence="3" id="KW-1185">Reference proteome</keyword>
<dbReference type="AlphaFoldDB" id="A0AAV4PYT7"/>
<evidence type="ECO:0000256" key="1">
    <source>
        <dbReference type="SAM" id="Phobius"/>
    </source>
</evidence>
<name>A0AAV4PYT7_9ARAC</name>
<keyword evidence="1" id="KW-0472">Membrane</keyword>
<sequence length="115" mass="13370">MSQDIILWDIHSVYQTSLDILIFLVAFRLVNRVASTQKTGGDILYYIMRFEFAGRINNDSKQFSEKVLAVEKLVPDEQQENTLLKDLKCHHQGFQIDPSENSFLDFSEQNLITEE</sequence>
<reference evidence="2 3" key="1">
    <citation type="submission" date="2021-06" db="EMBL/GenBank/DDBJ databases">
        <title>Caerostris darwini draft genome.</title>
        <authorList>
            <person name="Kono N."/>
            <person name="Arakawa K."/>
        </authorList>
    </citation>
    <scope>NUCLEOTIDE SEQUENCE [LARGE SCALE GENOMIC DNA]</scope>
</reference>
<protein>
    <submittedName>
        <fullName evidence="2">Uncharacterized protein</fullName>
    </submittedName>
</protein>
<accession>A0AAV4PYT7</accession>
<proteinExistence type="predicted"/>
<gene>
    <name evidence="2" type="ORF">CDAR_393011</name>
</gene>
<keyword evidence="1" id="KW-0812">Transmembrane</keyword>
<evidence type="ECO:0000313" key="3">
    <source>
        <dbReference type="Proteomes" id="UP001054837"/>
    </source>
</evidence>
<dbReference type="EMBL" id="BPLQ01003625">
    <property type="protein sequence ID" value="GIY01915.1"/>
    <property type="molecule type" value="Genomic_DNA"/>
</dbReference>
<evidence type="ECO:0000313" key="2">
    <source>
        <dbReference type="EMBL" id="GIY01915.1"/>
    </source>
</evidence>
<feature type="transmembrane region" description="Helical" evidence="1">
    <location>
        <begin position="12"/>
        <end position="30"/>
    </location>
</feature>
<dbReference type="Proteomes" id="UP001054837">
    <property type="component" value="Unassembled WGS sequence"/>
</dbReference>
<keyword evidence="1" id="KW-1133">Transmembrane helix</keyword>
<organism evidence="2 3">
    <name type="scientific">Caerostris darwini</name>
    <dbReference type="NCBI Taxonomy" id="1538125"/>
    <lineage>
        <taxon>Eukaryota</taxon>
        <taxon>Metazoa</taxon>
        <taxon>Ecdysozoa</taxon>
        <taxon>Arthropoda</taxon>
        <taxon>Chelicerata</taxon>
        <taxon>Arachnida</taxon>
        <taxon>Araneae</taxon>
        <taxon>Araneomorphae</taxon>
        <taxon>Entelegynae</taxon>
        <taxon>Araneoidea</taxon>
        <taxon>Araneidae</taxon>
        <taxon>Caerostris</taxon>
    </lineage>
</organism>